<dbReference type="EMBL" id="JACIGK010000002">
    <property type="protein sequence ID" value="MBB4264887.1"/>
    <property type="molecule type" value="Genomic_DNA"/>
</dbReference>
<dbReference type="GO" id="GO:0004553">
    <property type="term" value="F:hydrolase activity, hydrolyzing O-glycosyl compounds"/>
    <property type="evidence" value="ECO:0007669"/>
    <property type="project" value="InterPro"/>
</dbReference>
<dbReference type="PROSITE" id="PS51173">
    <property type="entry name" value="CBM2"/>
    <property type="match status" value="1"/>
</dbReference>
<evidence type="ECO:0000313" key="3">
    <source>
        <dbReference type="EMBL" id="MBB4264887.1"/>
    </source>
</evidence>
<dbReference type="CDD" id="cd19608">
    <property type="entry name" value="GH113_mannanase-like"/>
    <property type="match status" value="1"/>
</dbReference>
<gene>
    <name evidence="3" type="ORF">GGD89_000494</name>
</gene>
<evidence type="ECO:0000256" key="1">
    <source>
        <dbReference type="SAM" id="MobiDB-lite"/>
    </source>
</evidence>
<dbReference type="Gene3D" id="3.20.20.80">
    <property type="entry name" value="Glycosidases"/>
    <property type="match status" value="1"/>
</dbReference>
<protein>
    <recommendedName>
        <fullName evidence="2">CBM2 domain-containing protein</fullName>
    </recommendedName>
</protein>
<organism evidence="3 4">
    <name type="scientific">Roseospira visakhapatnamensis</name>
    <dbReference type="NCBI Taxonomy" id="390880"/>
    <lineage>
        <taxon>Bacteria</taxon>
        <taxon>Pseudomonadati</taxon>
        <taxon>Pseudomonadota</taxon>
        <taxon>Alphaproteobacteria</taxon>
        <taxon>Rhodospirillales</taxon>
        <taxon>Rhodospirillaceae</taxon>
        <taxon>Roseospira</taxon>
    </lineage>
</organism>
<dbReference type="SUPFAM" id="SSF51445">
    <property type="entry name" value="(Trans)glycosidases"/>
    <property type="match status" value="1"/>
</dbReference>
<dbReference type="Pfam" id="PF00553">
    <property type="entry name" value="CBM_2"/>
    <property type="match status" value="1"/>
</dbReference>
<dbReference type="AlphaFoldDB" id="A0A7W6W8Y8"/>
<comment type="caution">
    <text evidence="3">The sequence shown here is derived from an EMBL/GenBank/DDBJ whole genome shotgun (WGS) entry which is preliminary data.</text>
</comment>
<dbReference type="GO" id="GO:0005975">
    <property type="term" value="P:carbohydrate metabolic process"/>
    <property type="evidence" value="ECO:0007669"/>
    <property type="project" value="InterPro"/>
</dbReference>
<dbReference type="Gene3D" id="2.60.40.290">
    <property type="match status" value="1"/>
</dbReference>
<dbReference type="GO" id="GO:0030247">
    <property type="term" value="F:polysaccharide binding"/>
    <property type="evidence" value="ECO:0007669"/>
    <property type="project" value="UniProtKB-UniRule"/>
</dbReference>
<name>A0A7W6W8Y8_9PROT</name>
<evidence type="ECO:0000259" key="2">
    <source>
        <dbReference type="PROSITE" id="PS51173"/>
    </source>
</evidence>
<dbReference type="SMART" id="SM00637">
    <property type="entry name" value="CBD_II"/>
    <property type="match status" value="1"/>
</dbReference>
<dbReference type="InterPro" id="IPR017853">
    <property type="entry name" value="GH"/>
</dbReference>
<dbReference type="Proteomes" id="UP000554286">
    <property type="component" value="Unassembled WGS sequence"/>
</dbReference>
<dbReference type="RefSeq" id="WP_184042510.1">
    <property type="nucleotide sequence ID" value="NZ_JACIGK010000002.1"/>
</dbReference>
<reference evidence="3 4" key="1">
    <citation type="submission" date="2020-08" db="EMBL/GenBank/DDBJ databases">
        <title>Genome sequencing of Purple Non-Sulfur Bacteria from various extreme environments.</title>
        <authorList>
            <person name="Mayer M."/>
        </authorList>
    </citation>
    <scope>NUCLEOTIDE SEQUENCE [LARGE SCALE GENOMIC DNA]</scope>
    <source>
        <strain evidence="3 4">JA131</strain>
    </source>
</reference>
<evidence type="ECO:0000313" key="4">
    <source>
        <dbReference type="Proteomes" id="UP000554286"/>
    </source>
</evidence>
<dbReference type="InterPro" id="IPR055151">
    <property type="entry name" value="GH113"/>
</dbReference>
<dbReference type="Pfam" id="PF22612">
    <property type="entry name" value="GH113"/>
    <property type="match status" value="1"/>
</dbReference>
<accession>A0A7W6W8Y8</accession>
<dbReference type="InterPro" id="IPR008965">
    <property type="entry name" value="CBM2/CBM3_carb-bd_dom_sf"/>
</dbReference>
<keyword evidence="4" id="KW-1185">Reference proteome</keyword>
<feature type="region of interest" description="Disordered" evidence="1">
    <location>
        <begin position="466"/>
        <end position="486"/>
    </location>
</feature>
<dbReference type="SUPFAM" id="SSF49384">
    <property type="entry name" value="Carbohydrate-binding domain"/>
    <property type="match status" value="1"/>
</dbReference>
<proteinExistence type="predicted"/>
<dbReference type="InterPro" id="IPR012291">
    <property type="entry name" value="CBM2_carb-bd_dom_sf"/>
</dbReference>
<feature type="domain" description="CBM2" evidence="2">
    <location>
        <begin position="10"/>
        <end position="122"/>
    </location>
</feature>
<dbReference type="InterPro" id="IPR001919">
    <property type="entry name" value="CBD2"/>
</dbReference>
<sequence>MDPAALDALPLFAPASDLVPEVRLTETWDGGYQGSVTVTNHGDGAAEGWTLTLFLPEGWTVTDSTGVRVVEVGAGLRAEPSAPWARRIPAGASVTFGLTVTHGLASVPGPPQPPPSVAPDVGAAPVSMPAPVAGAAAGAFTPRWMGFNIGSWWRDSFGSADAVQSLSNLAATGANVVAIVPTRYVADLTASDIFETHQSEPDANVVAMMRVARDLGLAVVLKPHVDPVDFALRHRLRPADPDRFFAQYQAMMVHYARMAQAENADLFVVGTELVDLTAPRHEAAWRALIAAVRAVYDGPLTYAANYGEEMRVPFWDALDYIGVDMYAPLMTEADPTVEQVVAAWLEPPRHDFTADLYDGQPLVEAMARLSARHERPILFTEIGFRSIDGAGTGEAMTHPDSGPVDTAEQAVFYEGFAQAMRAAGAGWLAGVLFWDWSVQPAVPGRPVPDAHGFSVAGKPAATVFRDRLAPLARSSPPEPGDGEGRP</sequence>